<reference evidence="2 3" key="1">
    <citation type="submission" date="2022-12" db="EMBL/GenBank/DDBJ databases">
        <title>Chitinophagaceae gen. sp. nov., a new member of the family Chitinophagaceae, isolated from soil in a chemical factory.</title>
        <authorList>
            <person name="Ke Z."/>
        </authorList>
    </citation>
    <scope>NUCLEOTIDE SEQUENCE [LARGE SCALE GENOMIC DNA]</scope>
    <source>
        <strain evidence="2 3">LY-5</strain>
    </source>
</reference>
<evidence type="ECO:0000313" key="3">
    <source>
        <dbReference type="Proteomes" id="UP001210231"/>
    </source>
</evidence>
<proteinExistence type="predicted"/>
<organism evidence="2 3">
    <name type="scientific">Polluticaenibacter yanchengensis</name>
    <dbReference type="NCBI Taxonomy" id="3014562"/>
    <lineage>
        <taxon>Bacteria</taxon>
        <taxon>Pseudomonadati</taxon>
        <taxon>Bacteroidota</taxon>
        <taxon>Chitinophagia</taxon>
        <taxon>Chitinophagales</taxon>
        <taxon>Chitinophagaceae</taxon>
        <taxon>Polluticaenibacter</taxon>
    </lineage>
</organism>
<name>A0ABT4UKD1_9BACT</name>
<evidence type="ECO:0000256" key="1">
    <source>
        <dbReference type="SAM" id="Phobius"/>
    </source>
</evidence>
<keyword evidence="1" id="KW-0472">Membrane</keyword>
<feature type="transmembrane region" description="Helical" evidence="1">
    <location>
        <begin position="95"/>
        <end position="112"/>
    </location>
</feature>
<gene>
    <name evidence="2" type="ORF">O3P16_10555</name>
</gene>
<keyword evidence="1" id="KW-0812">Transmembrane</keyword>
<protein>
    <recommendedName>
        <fullName evidence="4">DUF5673 domain-containing protein</fullName>
    </recommendedName>
</protein>
<accession>A0ABT4UKD1</accession>
<feature type="transmembrane region" description="Helical" evidence="1">
    <location>
        <begin position="16"/>
        <end position="37"/>
    </location>
</feature>
<sequence length="188" mass="22357">MDFDYEITLERPSFKAINTISVFLIILFLVTFLYTLVLKGITAYNMPLLLVPVIILFLMFRGFLQRRNPEFITMYKVELYICAIGWFASSQNTPFMILGILYALLGAGEKYIKAPEKWFFNDKEITRKQWKVKKYQWVEVENVVIRDNLFTLDLRTNEIIQNKLEMPIEKSMETEFNNWAKQQVHFKA</sequence>
<feature type="transmembrane region" description="Helical" evidence="1">
    <location>
        <begin position="43"/>
        <end position="64"/>
    </location>
</feature>
<keyword evidence="3" id="KW-1185">Reference proteome</keyword>
<evidence type="ECO:0008006" key="4">
    <source>
        <dbReference type="Google" id="ProtNLM"/>
    </source>
</evidence>
<dbReference type="Proteomes" id="UP001210231">
    <property type="component" value="Unassembled WGS sequence"/>
</dbReference>
<keyword evidence="1" id="KW-1133">Transmembrane helix</keyword>
<comment type="caution">
    <text evidence="2">The sequence shown here is derived from an EMBL/GenBank/DDBJ whole genome shotgun (WGS) entry which is preliminary data.</text>
</comment>
<dbReference type="RefSeq" id="WP_407031573.1">
    <property type="nucleotide sequence ID" value="NZ_JAQGEF010000011.1"/>
</dbReference>
<evidence type="ECO:0000313" key="2">
    <source>
        <dbReference type="EMBL" id="MDA3615248.1"/>
    </source>
</evidence>
<dbReference type="EMBL" id="JAQGEF010000011">
    <property type="protein sequence ID" value="MDA3615248.1"/>
    <property type="molecule type" value="Genomic_DNA"/>
</dbReference>